<keyword evidence="2" id="KW-1185">Reference proteome</keyword>
<dbReference type="EMBL" id="JAACXV010005553">
    <property type="protein sequence ID" value="KAF7276781.1"/>
    <property type="molecule type" value="Genomic_DNA"/>
</dbReference>
<dbReference type="AlphaFoldDB" id="A0A834MCN5"/>
<dbReference type="Proteomes" id="UP000625711">
    <property type="component" value="Unassembled WGS sequence"/>
</dbReference>
<evidence type="ECO:0000313" key="2">
    <source>
        <dbReference type="Proteomes" id="UP000625711"/>
    </source>
</evidence>
<protein>
    <submittedName>
        <fullName evidence="1">Uncharacterized protein</fullName>
    </submittedName>
</protein>
<sequence>MLSVGKGVQTGYWKRQEIFRRELGENHERIEGAVWKLGLAAAVFYRRPVAILTRPINKKIPVVLPPRPAARRNDNRKKNDVGRSSILVRHLNEGCFKRGDGVEGWRDEERLTVTATAAAAALCRTSVTKVAVPCPPRLAFPFVPFSAPPSYHRRMKRWYGLLSVR</sequence>
<evidence type="ECO:0000313" key="1">
    <source>
        <dbReference type="EMBL" id="KAF7276781.1"/>
    </source>
</evidence>
<organism evidence="1 2">
    <name type="scientific">Rhynchophorus ferrugineus</name>
    <name type="common">Red palm weevil</name>
    <name type="synonym">Curculio ferrugineus</name>
    <dbReference type="NCBI Taxonomy" id="354439"/>
    <lineage>
        <taxon>Eukaryota</taxon>
        <taxon>Metazoa</taxon>
        <taxon>Ecdysozoa</taxon>
        <taxon>Arthropoda</taxon>
        <taxon>Hexapoda</taxon>
        <taxon>Insecta</taxon>
        <taxon>Pterygota</taxon>
        <taxon>Neoptera</taxon>
        <taxon>Endopterygota</taxon>
        <taxon>Coleoptera</taxon>
        <taxon>Polyphaga</taxon>
        <taxon>Cucujiformia</taxon>
        <taxon>Curculionidae</taxon>
        <taxon>Dryophthorinae</taxon>
        <taxon>Rhynchophorus</taxon>
    </lineage>
</organism>
<comment type="caution">
    <text evidence="1">The sequence shown here is derived from an EMBL/GenBank/DDBJ whole genome shotgun (WGS) entry which is preliminary data.</text>
</comment>
<gene>
    <name evidence="1" type="ORF">GWI33_009828</name>
</gene>
<accession>A0A834MCN5</accession>
<reference evidence="1" key="1">
    <citation type="submission" date="2020-08" db="EMBL/GenBank/DDBJ databases">
        <title>Genome sequencing and assembly of the red palm weevil Rhynchophorus ferrugineus.</title>
        <authorList>
            <person name="Dias G.B."/>
            <person name="Bergman C.M."/>
            <person name="Manee M."/>
        </authorList>
    </citation>
    <scope>NUCLEOTIDE SEQUENCE</scope>
    <source>
        <strain evidence="1">AA-2017</strain>
        <tissue evidence="1">Whole larva</tissue>
    </source>
</reference>
<proteinExistence type="predicted"/>
<name>A0A834MCN5_RHYFE</name>